<name>A0A0V1KMC5_9BILA</name>
<dbReference type="AlphaFoldDB" id="A0A0V1KMC5"/>
<dbReference type="Proteomes" id="UP000054721">
    <property type="component" value="Unassembled WGS sequence"/>
</dbReference>
<keyword evidence="2" id="KW-1185">Reference proteome</keyword>
<evidence type="ECO:0000313" key="1">
    <source>
        <dbReference type="EMBL" id="KRZ48274.1"/>
    </source>
</evidence>
<protein>
    <submittedName>
        <fullName evidence="1">Uncharacterized protein</fullName>
    </submittedName>
</protein>
<evidence type="ECO:0000313" key="2">
    <source>
        <dbReference type="Proteomes" id="UP000054721"/>
    </source>
</evidence>
<dbReference type="EMBL" id="JYDW01000436">
    <property type="protein sequence ID" value="KRZ48274.1"/>
    <property type="molecule type" value="Genomic_DNA"/>
</dbReference>
<sequence length="113" mass="13300">MNGKNLVEKKNYHQPIKKECLYAERWWKFFREFRNGQIKKCTKLNRRHWLIGRLHENEASNEADVLLASWTADVVNFCLVIGLFEQRFQSFRRTSSATSTGWQACCGVVMEGL</sequence>
<proteinExistence type="predicted"/>
<reference evidence="1 2" key="1">
    <citation type="submission" date="2015-05" db="EMBL/GenBank/DDBJ databases">
        <title>Evolution of Trichinella species and genotypes.</title>
        <authorList>
            <person name="Korhonen P.K."/>
            <person name="Edoardo P."/>
            <person name="Giuseppe L.R."/>
            <person name="Gasser R.B."/>
        </authorList>
    </citation>
    <scope>NUCLEOTIDE SEQUENCE [LARGE SCALE GENOMIC DNA]</scope>
    <source>
        <strain evidence="1">ISS10</strain>
    </source>
</reference>
<comment type="caution">
    <text evidence="1">The sequence shown here is derived from an EMBL/GenBank/DDBJ whole genome shotgun (WGS) entry which is preliminary data.</text>
</comment>
<gene>
    <name evidence="1" type="ORF">T02_3772</name>
</gene>
<accession>A0A0V1KMC5</accession>
<organism evidence="1 2">
    <name type="scientific">Trichinella nativa</name>
    <dbReference type="NCBI Taxonomy" id="6335"/>
    <lineage>
        <taxon>Eukaryota</taxon>
        <taxon>Metazoa</taxon>
        <taxon>Ecdysozoa</taxon>
        <taxon>Nematoda</taxon>
        <taxon>Enoplea</taxon>
        <taxon>Dorylaimia</taxon>
        <taxon>Trichinellida</taxon>
        <taxon>Trichinellidae</taxon>
        <taxon>Trichinella</taxon>
    </lineage>
</organism>
<dbReference type="OrthoDB" id="10354787at2759"/>